<gene>
    <name evidence="1" type="ORF">BK749_13425</name>
</gene>
<evidence type="ECO:0008006" key="3">
    <source>
        <dbReference type="Google" id="ProtNLM"/>
    </source>
</evidence>
<evidence type="ECO:0000313" key="2">
    <source>
        <dbReference type="Proteomes" id="UP000194911"/>
    </source>
</evidence>
<accession>A0A243CWG6</accession>
<dbReference type="Proteomes" id="UP000194911">
    <property type="component" value="Unassembled WGS sequence"/>
</dbReference>
<dbReference type="EMBL" id="NFDQ01000052">
    <property type="protein sequence ID" value="OTY75784.1"/>
    <property type="molecule type" value="Genomic_DNA"/>
</dbReference>
<comment type="caution">
    <text evidence="1">The sequence shown here is derived from an EMBL/GenBank/DDBJ whole genome shotgun (WGS) entry which is preliminary data.</text>
</comment>
<evidence type="ECO:0000313" key="1">
    <source>
        <dbReference type="EMBL" id="OTY75784.1"/>
    </source>
</evidence>
<dbReference type="AlphaFoldDB" id="A0A243CWG6"/>
<sequence length="153" mass="17438">MYHSLLFMAFYDLGLDNEIKLDKRYILKHLLILKEVNMNYISPKEEMLKAKRWSKDMIAAGRGHTVALKYDNTVEATGWNKHDQCDVNDWHNIVAVAARWRRTIGLKPDGTVIAVGCVHTVGLKSDGTVVAECDNTYGQCDVCSWRNIRLPSK</sequence>
<dbReference type="SUPFAM" id="SSF50985">
    <property type="entry name" value="RCC1/BLIP-II"/>
    <property type="match status" value="1"/>
</dbReference>
<protein>
    <recommendedName>
        <fullName evidence="3">RCC1 repeat protein</fullName>
    </recommendedName>
</protein>
<organism evidence="1 2">
    <name type="scientific">Bacillus thuringiensis serovar vazensis</name>
    <dbReference type="NCBI Taxonomy" id="180867"/>
    <lineage>
        <taxon>Bacteria</taxon>
        <taxon>Bacillati</taxon>
        <taxon>Bacillota</taxon>
        <taxon>Bacilli</taxon>
        <taxon>Bacillales</taxon>
        <taxon>Bacillaceae</taxon>
        <taxon>Bacillus</taxon>
        <taxon>Bacillus cereus group</taxon>
    </lineage>
</organism>
<reference evidence="1 2" key="1">
    <citation type="submission" date="2016-10" db="EMBL/GenBank/DDBJ databases">
        <title>Comparative genomics of Bacillus thuringiensis reveals a path to pathogens against multiple invertebrate hosts.</title>
        <authorList>
            <person name="Zheng J."/>
            <person name="Gao Q."/>
            <person name="Liu H."/>
            <person name="Peng D."/>
            <person name="Ruan L."/>
            <person name="Sun M."/>
        </authorList>
    </citation>
    <scope>NUCLEOTIDE SEQUENCE [LARGE SCALE GENOMIC DNA]</scope>
    <source>
        <strain evidence="1">BGSC 4CE1</strain>
    </source>
</reference>
<dbReference type="Gene3D" id="2.130.10.30">
    <property type="entry name" value="Regulator of chromosome condensation 1/beta-lactamase-inhibitor protein II"/>
    <property type="match status" value="1"/>
</dbReference>
<dbReference type="InterPro" id="IPR009091">
    <property type="entry name" value="RCC1/BLIP-II"/>
</dbReference>
<proteinExistence type="predicted"/>
<name>A0A243CWG6_BACTU</name>